<accession>A0A7S3VG07</accession>
<proteinExistence type="predicted"/>
<sequence>MTEEDHNDNLTAFLESEHCSSFMETVNQTVASLLEFSHDEIIEYSCNAIHRAELATIGEAIQDDLANHKEGTLTCKLAYEMKYFTDDGLEALMAVTDSYEACVEEMTNELEIFKEQDSSHRALVAGVPPMEVLAAGTTNRDLKERWCRFCNGKGRCGPWFKCGKSMIFIAEALKKIPY</sequence>
<reference evidence="1" key="1">
    <citation type="submission" date="2021-01" db="EMBL/GenBank/DDBJ databases">
        <authorList>
            <person name="Corre E."/>
            <person name="Pelletier E."/>
            <person name="Niang G."/>
            <person name="Scheremetjew M."/>
            <person name="Finn R."/>
            <person name="Kale V."/>
            <person name="Holt S."/>
            <person name="Cochrane G."/>
            <person name="Meng A."/>
            <person name="Brown T."/>
            <person name="Cohen L."/>
        </authorList>
    </citation>
    <scope>NUCLEOTIDE SEQUENCE</scope>
    <source>
        <strain evidence="1">MM31A-1</strain>
    </source>
</reference>
<gene>
    <name evidence="1" type="ORF">CDEB00056_LOCUS23506</name>
</gene>
<dbReference type="EMBL" id="HBIO01030679">
    <property type="protein sequence ID" value="CAE0478653.1"/>
    <property type="molecule type" value="Transcribed_RNA"/>
</dbReference>
<evidence type="ECO:0000313" key="1">
    <source>
        <dbReference type="EMBL" id="CAE0478653.1"/>
    </source>
</evidence>
<protein>
    <submittedName>
        <fullName evidence="1">Uncharacterized protein</fullName>
    </submittedName>
</protein>
<organism evidence="1">
    <name type="scientific">Chaetoceros debilis</name>
    <dbReference type="NCBI Taxonomy" id="122233"/>
    <lineage>
        <taxon>Eukaryota</taxon>
        <taxon>Sar</taxon>
        <taxon>Stramenopiles</taxon>
        <taxon>Ochrophyta</taxon>
        <taxon>Bacillariophyta</taxon>
        <taxon>Coscinodiscophyceae</taxon>
        <taxon>Chaetocerotophycidae</taxon>
        <taxon>Chaetocerotales</taxon>
        <taxon>Chaetocerotaceae</taxon>
        <taxon>Chaetoceros</taxon>
    </lineage>
</organism>
<dbReference type="AlphaFoldDB" id="A0A7S3VG07"/>
<name>A0A7S3VG07_9STRA</name>